<keyword evidence="2" id="KW-0201">Cytochrome c-type biogenesis</keyword>
<dbReference type="EMBL" id="PDUD01000033">
    <property type="protein sequence ID" value="PHN03270.1"/>
    <property type="molecule type" value="Genomic_DNA"/>
</dbReference>
<evidence type="ECO:0000256" key="4">
    <source>
        <dbReference type="ARBA" id="ARBA00023284"/>
    </source>
</evidence>
<sequence length="390" mass="43608">MKLSLVAALILGSVVLMTAQSPIPIGEKCPPLRITDWVQNAPPEQDLENKVIVVDFWATWCGPCLKAVPHFNKLVAEFAGDQRIQFLSMTYERPAKIERTLERIDFRSAVVTDQENWTQEAFGIAEIPYTLVIDAAGKLAWKGNPEFLTPDHIRQVLNGQTPELPSELDSAAPAVDLGKRNIGLKEFGAALKDSTVQRMFQIIPSAGPGGLRMDGLPKMFYEGGTSLPKILSYFFEIPRSRIAMPEKLADQNFNIAFFDKDLLSRAQVDSLMLERFSEEYGVDIQSTTRETDALRIETFDPEKLRPGSGNQGGFSDAGSKLIITNQTIRATLFELENRLGVPLIDQTGLDGKYDFIIEVSDKEQLMESLESYGLRPEPIRAELEFWTVSF</sequence>
<gene>
    <name evidence="7" type="ORF">CRP01_28155</name>
</gene>
<dbReference type="RefSeq" id="WP_099153399.1">
    <property type="nucleotide sequence ID" value="NZ_PDUD01000033.1"/>
</dbReference>
<dbReference type="Pfam" id="PF00578">
    <property type="entry name" value="AhpC-TSA"/>
    <property type="match status" value="1"/>
</dbReference>
<reference evidence="7 8" key="1">
    <citation type="submission" date="2017-10" db="EMBL/GenBank/DDBJ databases">
        <title>The draft genome sequence of Lewinella nigricans NBRC 102662.</title>
        <authorList>
            <person name="Wang K."/>
        </authorList>
    </citation>
    <scope>NUCLEOTIDE SEQUENCE [LARGE SCALE GENOMIC DNA]</scope>
    <source>
        <strain evidence="7 8">NBRC 102662</strain>
    </source>
</reference>
<feature type="signal peptide" evidence="5">
    <location>
        <begin position="1"/>
        <end position="18"/>
    </location>
</feature>
<feature type="domain" description="Thioredoxin" evidence="6">
    <location>
        <begin position="23"/>
        <end position="162"/>
    </location>
</feature>
<evidence type="ECO:0000256" key="3">
    <source>
        <dbReference type="ARBA" id="ARBA00023157"/>
    </source>
</evidence>
<evidence type="ECO:0000313" key="7">
    <source>
        <dbReference type="EMBL" id="PHN03270.1"/>
    </source>
</evidence>
<dbReference type="GO" id="GO:0030313">
    <property type="term" value="C:cell envelope"/>
    <property type="evidence" value="ECO:0007669"/>
    <property type="project" value="UniProtKB-SubCell"/>
</dbReference>
<accession>A0A2D0N4F0</accession>
<evidence type="ECO:0000256" key="5">
    <source>
        <dbReference type="SAM" id="SignalP"/>
    </source>
</evidence>
<comment type="caution">
    <text evidence="7">The sequence shown here is derived from an EMBL/GenBank/DDBJ whole genome shotgun (WGS) entry which is preliminary data.</text>
</comment>
<dbReference type="PANTHER" id="PTHR42852">
    <property type="entry name" value="THIOL:DISULFIDE INTERCHANGE PROTEIN DSBE"/>
    <property type="match status" value="1"/>
</dbReference>
<dbReference type="AlphaFoldDB" id="A0A2D0N4F0"/>
<dbReference type="PROSITE" id="PS51352">
    <property type="entry name" value="THIOREDOXIN_2"/>
    <property type="match status" value="1"/>
</dbReference>
<dbReference type="GO" id="GO:0017004">
    <property type="term" value="P:cytochrome complex assembly"/>
    <property type="evidence" value="ECO:0007669"/>
    <property type="project" value="UniProtKB-KW"/>
</dbReference>
<dbReference type="SUPFAM" id="SSF52833">
    <property type="entry name" value="Thioredoxin-like"/>
    <property type="match status" value="1"/>
</dbReference>
<comment type="subcellular location">
    <subcellularLocation>
        <location evidence="1">Cell envelope</location>
    </subcellularLocation>
</comment>
<dbReference type="CDD" id="cd02966">
    <property type="entry name" value="TlpA_like_family"/>
    <property type="match status" value="1"/>
</dbReference>
<dbReference type="InterPro" id="IPR013766">
    <property type="entry name" value="Thioredoxin_domain"/>
</dbReference>
<dbReference type="Pfam" id="PF12543">
    <property type="entry name" value="DUF3738"/>
    <property type="match status" value="1"/>
</dbReference>
<evidence type="ECO:0000313" key="8">
    <source>
        <dbReference type="Proteomes" id="UP000223913"/>
    </source>
</evidence>
<feature type="chain" id="PRO_5012429177" description="Thioredoxin domain-containing protein" evidence="5">
    <location>
        <begin position="19"/>
        <end position="390"/>
    </location>
</feature>
<dbReference type="InterPro" id="IPR036249">
    <property type="entry name" value="Thioredoxin-like_sf"/>
</dbReference>
<dbReference type="OrthoDB" id="1069091at2"/>
<dbReference type="InterPro" id="IPR000866">
    <property type="entry name" value="AhpC/TSA"/>
</dbReference>
<keyword evidence="3" id="KW-1015">Disulfide bond</keyword>
<dbReference type="GO" id="GO:0016209">
    <property type="term" value="F:antioxidant activity"/>
    <property type="evidence" value="ECO:0007669"/>
    <property type="project" value="InterPro"/>
</dbReference>
<dbReference type="PANTHER" id="PTHR42852:SF6">
    <property type="entry name" value="THIOL:DISULFIDE INTERCHANGE PROTEIN DSBE"/>
    <property type="match status" value="1"/>
</dbReference>
<dbReference type="GO" id="GO:0016491">
    <property type="term" value="F:oxidoreductase activity"/>
    <property type="evidence" value="ECO:0007669"/>
    <property type="project" value="InterPro"/>
</dbReference>
<keyword evidence="8" id="KW-1185">Reference proteome</keyword>
<protein>
    <recommendedName>
        <fullName evidence="6">Thioredoxin domain-containing protein</fullName>
    </recommendedName>
</protein>
<dbReference type="Gene3D" id="3.40.30.10">
    <property type="entry name" value="Glutaredoxin"/>
    <property type="match status" value="1"/>
</dbReference>
<organism evidence="7 8">
    <name type="scientific">Flavilitoribacter nigricans (strain ATCC 23147 / DSM 23189 / NBRC 102662 / NCIMB 1420 / SS-2)</name>
    <name type="common">Lewinella nigricans</name>
    <dbReference type="NCBI Taxonomy" id="1122177"/>
    <lineage>
        <taxon>Bacteria</taxon>
        <taxon>Pseudomonadati</taxon>
        <taxon>Bacteroidota</taxon>
        <taxon>Saprospiria</taxon>
        <taxon>Saprospirales</taxon>
        <taxon>Lewinellaceae</taxon>
        <taxon>Flavilitoribacter</taxon>
    </lineage>
</organism>
<evidence type="ECO:0000259" key="6">
    <source>
        <dbReference type="PROSITE" id="PS51352"/>
    </source>
</evidence>
<keyword evidence="4" id="KW-0676">Redox-active center</keyword>
<keyword evidence="5" id="KW-0732">Signal</keyword>
<evidence type="ECO:0000256" key="2">
    <source>
        <dbReference type="ARBA" id="ARBA00022748"/>
    </source>
</evidence>
<proteinExistence type="predicted"/>
<evidence type="ECO:0000256" key="1">
    <source>
        <dbReference type="ARBA" id="ARBA00004196"/>
    </source>
</evidence>
<name>A0A2D0N4F0_FLAN2</name>
<dbReference type="Proteomes" id="UP000223913">
    <property type="component" value="Unassembled WGS sequence"/>
</dbReference>
<dbReference type="InterPro" id="IPR050553">
    <property type="entry name" value="Thioredoxin_ResA/DsbE_sf"/>
</dbReference>
<dbReference type="InterPro" id="IPR017801">
    <property type="entry name" value="DUF3738"/>
</dbReference>